<dbReference type="PROSITE" id="PS51257">
    <property type="entry name" value="PROKAR_LIPOPROTEIN"/>
    <property type="match status" value="1"/>
</dbReference>
<reference evidence="4" key="1">
    <citation type="journal article" date="2019" name="Int. J. Syst. Evol. Microbiol.">
        <title>The Global Catalogue of Microorganisms (GCM) 10K type strain sequencing project: providing services to taxonomists for standard genome sequencing and annotation.</title>
        <authorList>
            <consortium name="The Broad Institute Genomics Platform"/>
            <consortium name="The Broad Institute Genome Sequencing Center for Infectious Disease"/>
            <person name="Wu L."/>
            <person name="Ma J."/>
        </authorList>
    </citation>
    <scope>NUCLEOTIDE SEQUENCE [LARGE SCALE GENOMIC DNA]</scope>
    <source>
        <strain evidence="4">SHR3</strain>
    </source>
</reference>
<evidence type="ECO:0000259" key="2">
    <source>
        <dbReference type="Pfam" id="PF03886"/>
    </source>
</evidence>
<feature type="chain" id="PRO_5045063333" evidence="1">
    <location>
        <begin position="23"/>
        <end position="212"/>
    </location>
</feature>
<sequence>MSNRFRSIAAAAFLAAALAGCSAVGLQSPQVAFYDLGLADAVAVPAALAPVRVDVVAPSWLGSSAMQYRLAWKQPDRRRNYVESRWVAPPADMLAQSLGRALRAGDDGGNGAASRCRLRLELDEFIQVFETEQRNHVRLVVRAQLLPPRGVLPLAAHEFSRDDAAGTPDAEGGVAAARAAVRGLTADLAGWLGALDRRTAQGLNRAGSCLPA</sequence>
<name>A0ABW1AWI8_9RHOO</name>
<feature type="signal peptide" evidence="1">
    <location>
        <begin position="1"/>
        <end position="22"/>
    </location>
</feature>
<evidence type="ECO:0000256" key="1">
    <source>
        <dbReference type="SAM" id="SignalP"/>
    </source>
</evidence>
<dbReference type="SUPFAM" id="SSF159594">
    <property type="entry name" value="XCC0632-like"/>
    <property type="match status" value="1"/>
</dbReference>
<dbReference type="Gene3D" id="3.40.50.10610">
    <property type="entry name" value="ABC-type transport auxiliary lipoprotein component"/>
    <property type="match status" value="1"/>
</dbReference>
<keyword evidence="1" id="KW-0732">Signal</keyword>
<dbReference type="InterPro" id="IPR005586">
    <property type="entry name" value="ABC_trans_aux"/>
</dbReference>
<protein>
    <submittedName>
        <fullName evidence="3">ABC-type transport auxiliary lipoprotein family protein</fullName>
    </submittedName>
</protein>
<keyword evidence="3" id="KW-0449">Lipoprotein</keyword>
<dbReference type="Proteomes" id="UP001595974">
    <property type="component" value="Unassembled WGS sequence"/>
</dbReference>
<dbReference type="EMBL" id="JBHSOG010000094">
    <property type="protein sequence ID" value="MFC5771534.1"/>
    <property type="molecule type" value="Genomic_DNA"/>
</dbReference>
<gene>
    <name evidence="3" type="ORF">ACFPTN_19330</name>
</gene>
<evidence type="ECO:0000313" key="3">
    <source>
        <dbReference type="EMBL" id="MFC5771534.1"/>
    </source>
</evidence>
<feature type="domain" description="ABC-type transport auxiliary lipoprotein component" evidence="2">
    <location>
        <begin position="57"/>
        <end position="189"/>
    </location>
</feature>
<comment type="caution">
    <text evidence="3">The sequence shown here is derived from an EMBL/GenBank/DDBJ whole genome shotgun (WGS) entry which is preliminary data.</text>
</comment>
<organism evidence="3 4">
    <name type="scientific">Thauera sinica</name>
    <dbReference type="NCBI Taxonomy" id="2665146"/>
    <lineage>
        <taxon>Bacteria</taxon>
        <taxon>Pseudomonadati</taxon>
        <taxon>Pseudomonadota</taxon>
        <taxon>Betaproteobacteria</taxon>
        <taxon>Rhodocyclales</taxon>
        <taxon>Zoogloeaceae</taxon>
        <taxon>Thauera</taxon>
    </lineage>
</organism>
<keyword evidence="4" id="KW-1185">Reference proteome</keyword>
<evidence type="ECO:0000313" key="4">
    <source>
        <dbReference type="Proteomes" id="UP001595974"/>
    </source>
</evidence>
<dbReference type="Pfam" id="PF03886">
    <property type="entry name" value="ABC_trans_aux"/>
    <property type="match status" value="1"/>
</dbReference>
<accession>A0ABW1AWI8</accession>
<dbReference type="RefSeq" id="WP_096452389.1">
    <property type="nucleotide sequence ID" value="NZ_JBHSOG010000094.1"/>
</dbReference>
<proteinExistence type="predicted"/>